<dbReference type="Proteomes" id="UP001054945">
    <property type="component" value="Unassembled WGS sequence"/>
</dbReference>
<dbReference type="InterPro" id="IPR002076">
    <property type="entry name" value="ELO_fam"/>
</dbReference>
<feature type="transmembrane region" description="Helical" evidence="10">
    <location>
        <begin position="28"/>
        <end position="47"/>
    </location>
</feature>
<evidence type="ECO:0000256" key="6">
    <source>
        <dbReference type="ARBA" id="ARBA00022989"/>
    </source>
</evidence>
<evidence type="ECO:0000256" key="1">
    <source>
        <dbReference type="ARBA" id="ARBA00004141"/>
    </source>
</evidence>
<evidence type="ECO:0000256" key="2">
    <source>
        <dbReference type="ARBA" id="ARBA00022516"/>
    </source>
</evidence>
<proteinExistence type="predicted"/>
<keyword evidence="7" id="KW-0443">Lipid metabolism</keyword>
<keyword evidence="8 10" id="KW-0472">Membrane</keyword>
<evidence type="ECO:0000256" key="7">
    <source>
        <dbReference type="ARBA" id="ARBA00023098"/>
    </source>
</evidence>
<keyword evidence="2" id="KW-0444">Lipid biosynthesis</keyword>
<name>A0AAV4S2M3_CAEEX</name>
<evidence type="ECO:0000313" key="11">
    <source>
        <dbReference type="EMBL" id="GIY27436.1"/>
    </source>
</evidence>
<comment type="subcellular location">
    <subcellularLocation>
        <location evidence="1">Membrane</location>
        <topology evidence="1">Multi-pass membrane protein</topology>
    </subcellularLocation>
</comment>
<evidence type="ECO:0000256" key="8">
    <source>
        <dbReference type="ARBA" id="ARBA00023136"/>
    </source>
</evidence>
<evidence type="ECO:0000256" key="5">
    <source>
        <dbReference type="ARBA" id="ARBA00022832"/>
    </source>
</evidence>
<evidence type="ECO:0000256" key="3">
    <source>
        <dbReference type="ARBA" id="ARBA00022679"/>
    </source>
</evidence>
<protein>
    <submittedName>
        <fullName evidence="11">Elongation of very long chain fatty acids protein</fullName>
    </submittedName>
</protein>
<keyword evidence="5" id="KW-0276">Fatty acid metabolism</keyword>
<evidence type="ECO:0000256" key="9">
    <source>
        <dbReference type="ARBA" id="ARBA00023160"/>
    </source>
</evidence>
<reference evidence="11 12" key="1">
    <citation type="submission" date="2021-06" db="EMBL/GenBank/DDBJ databases">
        <title>Caerostris extrusa draft genome.</title>
        <authorList>
            <person name="Kono N."/>
            <person name="Arakawa K."/>
        </authorList>
    </citation>
    <scope>NUCLEOTIDE SEQUENCE [LARGE SCALE GENOMIC DNA]</scope>
</reference>
<dbReference type="GO" id="GO:0009922">
    <property type="term" value="F:fatty acid elongase activity"/>
    <property type="evidence" value="ECO:0007669"/>
    <property type="project" value="InterPro"/>
</dbReference>
<keyword evidence="9" id="KW-0275">Fatty acid biosynthesis</keyword>
<accession>A0AAV4S2M3</accession>
<dbReference type="AlphaFoldDB" id="A0AAV4S2M3"/>
<dbReference type="Pfam" id="PF01151">
    <property type="entry name" value="ELO"/>
    <property type="match status" value="1"/>
</dbReference>
<keyword evidence="6 10" id="KW-1133">Transmembrane helix</keyword>
<dbReference type="GO" id="GO:0006633">
    <property type="term" value="P:fatty acid biosynthetic process"/>
    <property type="evidence" value="ECO:0007669"/>
    <property type="project" value="UniProtKB-KW"/>
</dbReference>
<evidence type="ECO:0000256" key="10">
    <source>
        <dbReference type="SAM" id="Phobius"/>
    </source>
</evidence>
<dbReference type="EMBL" id="BPLR01008816">
    <property type="protein sequence ID" value="GIY27436.1"/>
    <property type="molecule type" value="Genomic_DNA"/>
</dbReference>
<keyword evidence="3" id="KW-0808">Transferase</keyword>
<sequence length="71" mass="8433">MTPDYEYVLKYGDPRVETYPLMDSPTTMLFIIAIYFIFVKYVGPVWMKNRPPYSFRSVMIVYNLSISAFNM</sequence>
<organism evidence="11 12">
    <name type="scientific">Caerostris extrusa</name>
    <name type="common">Bark spider</name>
    <name type="synonym">Caerostris bankana</name>
    <dbReference type="NCBI Taxonomy" id="172846"/>
    <lineage>
        <taxon>Eukaryota</taxon>
        <taxon>Metazoa</taxon>
        <taxon>Ecdysozoa</taxon>
        <taxon>Arthropoda</taxon>
        <taxon>Chelicerata</taxon>
        <taxon>Arachnida</taxon>
        <taxon>Araneae</taxon>
        <taxon>Araneomorphae</taxon>
        <taxon>Entelegynae</taxon>
        <taxon>Araneoidea</taxon>
        <taxon>Araneidae</taxon>
        <taxon>Caerostris</taxon>
    </lineage>
</organism>
<evidence type="ECO:0000313" key="12">
    <source>
        <dbReference type="Proteomes" id="UP001054945"/>
    </source>
</evidence>
<gene>
    <name evidence="11" type="primary">ELOVL1_1</name>
    <name evidence="11" type="ORF">CEXT_201081</name>
</gene>
<dbReference type="GO" id="GO:0016020">
    <property type="term" value="C:membrane"/>
    <property type="evidence" value="ECO:0007669"/>
    <property type="project" value="UniProtKB-SubCell"/>
</dbReference>
<comment type="caution">
    <text evidence="11">The sequence shown here is derived from an EMBL/GenBank/DDBJ whole genome shotgun (WGS) entry which is preliminary data.</text>
</comment>
<keyword evidence="12" id="KW-1185">Reference proteome</keyword>
<keyword evidence="4 10" id="KW-0812">Transmembrane</keyword>
<evidence type="ECO:0000256" key="4">
    <source>
        <dbReference type="ARBA" id="ARBA00022692"/>
    </source>
</evidence>